<reference evidence="3" key="1">
    <citation type="submission" date="2017-05" db="UniProtKB">
        <authorList>
            <consortium name="EnsemblMetazoa"/>
        </authorList>
    </citation>
    <scope>IDENTIFICATION</scope>
</reference>
<dbReference type="AlphaFoldDB" id="A0A1X7VRX9"/>
<dbReference type="InterPro" id="IPR046700">
    <property type="entry name" value="DUF6570"/>
</dbReference>
<evidence type="ECO:0000256" key="1">
    <source>
        <dbReference type="SAM" id="MobiDB-lite"/>
    </source>
</evidence>
<dbReference type="OrthoDB" id="416437at2759"/>
<feature type="compositionally biased region" description="Basic and acidic residues" evidence="1">
    <location>
        <begin position="154"/>
        <end position="168"/>
    </location>
</feature>
<proteinExistence type="predicted"/>
<feature type="domain" description="DUF6570" evidence="2">
    <location>
        <begin position="27"/>
        <end position="99"/>
    </location>
</feature>
<feature type="region of interest" description="Disordered" evidence="1">
    <location>
        <begin position="154"/>
        <end position="177"/>
    </location>
</feature>
<accession>A0A1X7VRX9</accession>
<evidence type="ECO:0000313" key="3">
    <source>
        <dbReference type="EnsemblMetazoa" id="Aqu2.1.42867_001"/>
    </source>
</evidence>
<dbReference type="Pfam" id="PF20209">
    <property type="entry name" value="DUF6570"/>
    <property type="match status" value="1"/>
</dbReference>
<evidence type="ECO:0000259" key="2">
    <source>
        <dbReference type="Pfam" id="PF20209"/>
    </source>
</evidence>
<organism evidence="3">
    <name type="scientific">Amphimedon queenslandica</name>
    <name type="common">Sponge</name>
    <dbReference type="NCBI Taxonomy" id="400682"/>
    <lineage>
        <taxon>Eukaryota</taxon>
        <taxon>Metazoa</taxon>
        <taxon>Porifera</taxon>
        <taxon>Demospongiae</taxon>
        <taxon>Heteroscleromorpha</taxon>
        <taxon>Haplosclerida</taxon>
        <taxon>Niphatidae</taxon>
        <taxon>Amphimedon</taxon>
    </lineage>
</organism>
<dbReference type="EnsemblMetazoa" id="Aqu2.1.42867_001">
    <property type="protein sequence ID" value="Aqu2.1.42867_001"/>
    <property type="gene ID" value="Aqu2.1.42867"/>
</dbReference>
<dbReference type="InParanoid" id="A0A1X7VRX9"/>
<sequence>MFGKLSLPVSLLSAEWNHECRRCAHDRHIPKLFSKGNNMDPGTVPTQLQGLSQAEELLISAVLPVMSIYKLPHGQYGYSGHVIDFPQDVQSFATSLPCLAAGIRRVVEEALTWLMANNIYYQRHFVCLNQETLTSLTEDGDLSDLRSIQPVKSEAEVTSDKATTEDHYSSSFVPNAAPPATERETIQQALGQSQSSTLMWPSVGGTPIDEFITEGYFSMAFPTLFPTDLLQDTLYIYIMCFY</sequence>
<name>A0A1X7VRX9_AMPQE</name>
<protein>
    <recommendedName>
        <fullName evidence="2">DUF6570 domain-containing protein</fullName>
    </recommendedName>
</protein>